<dbReference type="KEGG" id="fak:FUA48_05085"/>
<proteinExistence type="predicted"/>
<sequence>MTNKFTLSLRSFITTLALFLVFTVAVNAQDKVQEGAVKVTAHMKSQLSLNDGQYSRVLAINKDYLQKVVDNPGATVVQKSKNKKVYDEERDGKLKSVLNDSQYKIYVANRSANARVYKEVVDM</sequence>
<evidence type="ECO:0000313" key="2">
    <source>
        <dbReference type="EMBL" id="QEE48974.1"/>
    </source>
</evidence>
<gene>
    <name evidence="2" type="ORF">FUA48_05085</name>
</gene>
<evidence type="ECO:0000313" key="3">
    <source>
        <dbReference type="Proteomes" id="UP000321222"/>
    </source>
</evidence>
<keyword evidence="3" id="KW-1185">Reference proteome</keyword>
<dbReference type="OrthoDB" id="680361at2"/>
<dbReference type="EMBL" id="CP042831">
    <property type="protein sequence ID" value="QEE48974.1"/>
    <property type="molecule type" value="Genomic_DNA"/>
</dbReference>
<name>A0A5B9FPS0_9FLAO</name>
<accession>A0A5B9FPS0</accession>
<feature type="chain" id="PRO_5022888136" evidence="1">
    <location>
        <begin position="29"/>
        <end position="123"/>
    </location>
</feature>
<reference evidence="2 3" key="1">
    <citation type="submission" date="2019-08" db="EMBL/GenBank/DDBJ databases">
        <title>Flavobacterium alkalisoli sp. nov., isolated from rhizosphere soil of Suaeda salsa.</title>
        <authorList>
            <person name="Sun J.-Q."/>
            <person name="Xu L."/>
        </authorList>
    </citation>
    <scope>NUCLEOTIDE SEQUENCE [LARGE SCALE GENOMIC DNA]</scope>
    <source>
        <strain evidence="2 3">XS-5</strain>
    </source>
</reference>
<protein>
    <submittedName>
        <fullName evidence="2">Uncharacterized protein</fullName>
    </submittedName>
</protein>
<dbReference type="RefSeq" id="WP_147582542.1">
    <property type="nucleotide sequence ID" value="NZ_CP042831.1"/>
</dbReference>
<dbReference type="Proteomes" id="UP000321222">
    <property type="component" value="Chromosome"/>
</dbReference>
<feature type="signal peptide" evidence="1">
    <location>
        <begin position="1"/>
        <end position="28"/>
    </location>
</feature>
<dbReference type="AlphaFoldDB" id="A0A5B9FPS0"/>
<evidence type="ECO:0000256" key="1">
    <source>
        <dbReference type="SAM" id="SignalP"/>
    </source>
</evidence>
<keyword evidence="1" id="KW-0732">Signal</keyword>
<organism evidence="2 3">
    <name type="scientific">Flavobacterium alkalisoli</name>
    <dbReference type="NCBI Taxonomy" id="2602769"/>
    <lineage>
        <taxon>Bacteria</taxon>
        <taxon>Pseudomonadati</taxon>
        <taxon>Bacteroidota</taxon>
        <taxon>Flavobacteriia</taxon>
        <taxon>Flavobacteriales</taxon>
        <taxon>Flavobacteriaceae</taxon>
        <taxon>Flavobacterium</taxon>
    </lineage>
</organism>